<evidence type="ECO:0000256" key="1">
    <source>
        <dbReference type="ARBA" id="ARBA00009477"/>
    </source>
</evidence>
<dbReference type="InterPro" id="IPR006143">
    <property type="entry name" value="RND_pump_MFP"/>
</dbReference>
<dbReference type="EMBL" id="DXEZ01000328">
    <property type="protein sequence ID" value="HIX55664.1"/>
    <property type="molecule type" value="Genomic_DNA"/>
</dbReference>
<dbReference type="Pfam" id="PF25989">
    <property type="entry name" value="YknX_C"/>
    <property type="match status" value="1"/>
</dbReference>
<feature type="domain" description="CzcB-like barrel-sandwich hybrid" evidence="4">
    <location>
        <begin position="72"/>
        <end position="197"/>
    </location>
</feature>
<gene>
    <name evidence="6" type="ORF">H9853_11640</name>
</gene>
<dbReference type="GO" id="GO:1990281">
    <property type="term" value="C:efflux pump complex"/>
    <property type="evidence" value="ECO:0007669"/>
    <property type="project" value="TreeGrafter"/>
</dbReference>
<feature type="domain" description="CusB-like beta-barrel" evidence="3">
    <location>
        <begin position="204"/>
        <end position="275"/>
    </location>
</feature>
<keyword evidence="2" id="KW-0175">Coiled coil</keyword>
<evidence type="ECO:0000259" key="5">
    <source>
        <dbReference type="Pfam" id="PF25989"/>
    </source>
</evidence>
<evidence type="ECO:0000259" key="4">
    <source>
        <dbReference type="Pfam" id="PF25973"/>
    </source>
</evidence>
<dbReference type="Pfam" id="PF25954">
    <property type="entry name" value="Beta-barrel_RND_2"/>
    <property type="match status" value="1"/>
</dbReference>
<evidence type="ECO:0000313" key="6">
    <source>
        <dbReference type="EMBL" id="HIX55664.1"/>
    </source>
</evidence>
<dbReference type="InterPro" id="IPR058637">
    <property type="entry name" value="YknX-like_C"/>
</dbReference>
<evidence type="ECO:0000256" key="2">
    <source>
        <dbReference type="SAM" id="Coils"/>
    </source>
</evidence>
<feature type="domain" description="YknX-like C-terminal permuted SH3-like" evidence="5">
    <location>
        <begin position="284"/>
        <end position="350"/>
    </location>
</feature>
<dbReference type="Pfam" id="PF25973">
    <property type="entry name" value="BSH_CzcB"/>
    <property type="match status" value="1"/>
</dbReference>
<reference evidence="6" key="1">
    <citation type="journal article" date="2021" name="PeerJ">
        <title>Extensive microbial diversity within the chicken gut microbiome revealed by metagenomics and culture.</title>
        <authorList>
            <person name="Gilroy R."/>
            <person name="Ravi A."/>
            <person name="Getino M."/>
            <person name="Pursley I."/>
            <person name="Horton D.L."/>
            <person name="Alikhan N.F."/>
            <person name="Baker D."/>
            <person name="Gharbi K."/>
            <person name="Hall N."/>
            <person name="Watson M."/>
            <person name="Adriaenssens E.M."/>
            <person name="Foster-Nyarko E."/>
            <person name="Jarju S."/>
            <person name="Secka A."/>
            <person name="Antonio M."/>
            <person name="Oren A."/>
            <person name="Chaudhuri R.R."/>
            <person name="La Ragione R."/>
            <person name="Hildebrand F."/>
            <person name="Pallen M.J."/>
        </authorList>
    </citation>
    <scope>NUCLEOTIDE SEQUENCE</scope>
    <source>
        <strain evidence="6">1719</strain>
    </source>
</reference>
<organism evidence="6 7">
    <name type="scientific">Candidatus Sphingobacterium stercoripullorum</name>
    <dbReference type="NCBI Taxonomy" id="2838759"/>
    <lineage>
        <taxon>Bacteria</taxon>
        <taxon>Pseudomonadati</taxon>
        <taxon>Bacteroidota</taxon>
        <taxon>Sphingobacteriia</taxon>
        <taxon>Sphingobacteriales</taxon>
        <taxon>Sphingobacteriaceae</taxon>
        <taxon>Sphingobacterium</taxon>
    </lineage>
</organism>
<dbReference type="NCBIfam" id="TIGR01730">
    <property type="entry name" value="RND_mfp"/>
    <property type="match status" value="1"/>
</dbReference>
<dbReference type="Gene3D" id="1.10.287.470">
    <property type="entry name" value="Helix hairpin bin"/>
    <property type="match status" value="1"/>
</dbReference>
<dbReference type="PANTHER" id="PTHR30469:SF15">
    <property type="entry name" value="HLYD FAMILY OF SECRETION PROTEINS"/>
    <property type="match status" value="1"/>
</dbReference>
<comment type="similarity">
    <text evidence="1">Belongs to the membrane fusion protein (MFP) (TC 8.A.1) family.</text>
</comment>
<dbReference type="SUPFAM" id="SSF111369">
    <property type="entry name" value="HlyD-like secretion proteins"/>
    <property type="match status" value="1"/>
</dbReference>
<dbReference type="GO" id="GO:0015562">
    <property type="term" value="F:efflux transmembrane transporter activity"/>
    <property type="evidence" value="ECO:0007669"/>
    <property type="project" value="TreeGrafter"/>
</dbReference>
<dbReference type="Gene3D" id="2.40.50.100">
    <property type="match status" value="1"/>
</dbReference>
<sequence length="352" mass="38161">MRKTIITVVLLVLAIAGTIYVLNKNKAKNEEETAIVAQENPAVAVRIDTAKISELDSRYVVNGTFLPAHELQISAETMGRVTRVLVEEGAMVRAGQTLAVIQGDKLNVSVSSAQAAYHTAQSDLERFESALKTGGVTQQQVEQVRLQYENAKNNLESARLNAADVSIKSSINGIVNKKLIELGSYVNMGTPAFEVVDVSYLKLRVNVDEKNVPFLNVGQKVKIHVSVYSDQDFEGEIVFIAPKADQSLNFPVDIKIANNTEKSLRAGMYGTAIFGESEQVNTLIIPRDAFVGSVSAGEVFVYNEGVAKLKNVSAGRTFGDMVEVTRGLEEGEVVITSGQINLLDGKAVEIIK</sequence>
<dbReference type="InterPro" id="IPR058647">
    <property type="entry name" value="BSH_CzcB-like"/>
</dbReference>
<protein>
    <submittedName>
        <fullName evidence="6">Efflux RND transporter periplasmic adaptor subunit</fullName>
    </submittedName>
</protein>
<dbReference type="Gene3D" id="2.40.420.20">
    <property type="match status" value="1"/>
</dbReference>
<dbReference type="AlphaFoldDB" id="A0A9D1WAJ6"/>
<evidence type="ECO:0000313" key="7">
    <source>
        <dbReference type="Proteomes" id="UP000824156"/>
    </source>
</evidence>
<accession>A0A9D1WAJ6</accession>
<dbReference type="Proteomes" id="UP000824156">
    <property type="component" value="Unassembled WGS sequence"/>
</dbReference>
<reference evidence="6" key="2">
    <citation type="submission" date="2021-04" db="EMBL/GenBank/DDBJ databases">
        <authorList>
            <person name="Gilroy R."/>
        </authorList>
    </citation>
    <scope>NUCLEOTIDE SEQUENCE</scope>
    <source>
        <strain evidence="6">1719</strain>
    </source>
</reference>
<dbReference type="PANTHER" id="PTHR30469">
    <property type="entry name" value="MULTIDRUG RESISTANCE PROTEIN MDTA"/>
    <property type="match status" value="1"/>
</dbReference>
<proteinExistence type="inferred from homology"/>
<comment type="caution">
    <text evidence="6">The sequence shown here is derived from an EMBL/GenBank/DDBJ whole genome shotgun (WGS) entry which is preliminary data.</text>
</comment>
<name>A0A9D1WAJ6_9SPHI</name>
<evidence type="ECO:0000259" key="3">
    <source>
        <dbReference type="Pfam" id="PF25954"/>
    </source>
</evidence>
<dbReference type="InterPro" id="IPR058792">
    <property type="entry name" value="Beta-barrel_RND_2"/>
</dbReference>
<dbReference type="Gene3D" id="2.40.30.170">
    <property type="match status" value="1"/>
</dbReference>
<feature type="coiled-coil region" evidence="2">
    <location>
        <begin position="138"/>
        <end position="168"/>
    </location>
</feature>